<dbReference type="InterPro" id="IPR019004">
    <property type="entry name" value="YqeY/Aim41"/>
</dbReference>
<keyword evidence="2" id="KW-1185">Reference proteome</keyword>
<dbReference type="InterPro" id="IPR003789">
    <property type="entry name" value="Asn/Gln_tRNA_amidoTrase-B-like"/>
</dbReference>
<dbReference type="Gene3D" id="1.10.1510.10">
    <property type="entry name" value="Uncharacterised protein YqeY/AIM41 PF09424, N-terminal domain"/>
    <property type="match status" value="1"/>
</dbReference>
<gene>
    <name evidence="1" type="ORF">SAMN05421740_102619</name>
</gene>
<evidence type="ECO:0000313" key="2">
    <source>
        <dbReference type="Proteomes" id="UP000198916"/>
    </source>
</evidence>
<dbReference type="PANTHER" id="PTHR28055">
    <property type="entry name" value="ALTERED INHERITANCE OF MITOCHONDRIA PROTEIN 41, MITOCHONDRIAL"/>
    <property type="match status" value="1"/>
</dbReference>
<dbReference type="InterPro" id="IPR023168">
    <property type="entry name" value="GatB_Yqey_C_2"/>
</dbReference>
<sequence length="151" mass="16651">MALQDKIDQDIKSAMLAKDNARLRGLRAIKAAILLAKTEKGSAEALTEDTEIKVLQKLAKQRKESAEIYQQQHRDDLYQIEMEELAVIESYLPKQLSREEIEDIVKLVIAETGATGPKDMGKVMGSTNQKLAGKADGKTISEIVKTLLAGN</sequence>
<dbReference type="GO" id="GO:0016884">
    <property type="term" value="F:carbon-nitrogen ligase activity, with glutamine as amido-N-donor"/>
    <property type="evidence" value="ECO:0007669"/>
    <property type="project" value="InterPro"/>
</dbReference>
<dbReference type="EMBL" id="FNZR01000002">
    <property type="protein sequence ID" value="SEK76065.1"/>
    <property type="molecule type" value="Genomic_DNA"/>
</dbReference>
<protein>
    <recommendedName>
        <fullName evidence="3">GatB/YqeY domain-containing protein</fullName>
    </recommendedName>
</protein>
<reference evidence="2" key="1">
    <citation type="submission" date="2016-10" db="EMBL/GenBank/DDBJ databases">
        <authorList>
            <person name="Varghese N."/>
            <person name="Submissions S."/>
        </authorList>
    </citation>
    <scope>NUCLEOTIDE SEQUENCE [LARGE SCALE GENOMIC DNA]</scope>
    <source>
        <strain evidence="2">Jip14</strain>
    </source>
</reference>
<dbReference type="Pfam" id="PF09424">
    <property type="entry name" value="YqeY"/>
    <property type="match status" value="1"/>
</dbReference>
<evidence type="ECO:0000313" key="1">
    <source>
        <dbReference type="EMBL" id="SEK76065.1"/>
    </source>
</evidence>
<dbReference type="Gene3D" id="1.10.10.410">
    <property type="match status" value="1"/>
</dbReference>
<dbReference type="Proteomes" id="UP000198916">
    <property type="component" value="Unassembled WGS sequence"/>
</dbReference>
<organism evidence="1 2">
    <name type="scientific">Parapedobacter koreensis</name>
    <dbReference type="NCBI Taxonomy" id="332977"/>
    <lineage>
        <taxon>Bacteria</taxon>
        <taxon>Pseudomonadati</taxon>
        <taxon>Bacteroidota</taxon>
        <taxon>Sphingobacteriia</taxon>
        <taxon>Sphingobacteriales</taxon>
        <taxon>Sphingobacteriaceae</taxon>
        <taxon>Parapedobacter</taxon>
    </lineage>
</organism>
<name>A0A1H7JRF0_9SPHI</name>
<dbReference type="STRING" id="332977.SAMN05421740_102619"/>
<evidence type="ECO:0008006" key="3">
    <source>
        <dbReference type="Google" id="ProtNLM"/>
    </source>
</evidence>
<dbReference type="RefSeq" id="WP_090603946.1">
    <property type="nucleotide sequence ID" value="NZ_FNZR01000002.1"/>
</dbReference>
<dbReference type="PANTHER" id="PTHR28055:SF1">
    <property type="entry name" value="ALTERED INHERITANCE OF MITOCHONDRIA PROTEIN 41, MITOCHONDRIAL"/>
    <property type="match status" value="1"/>
</dbReference>
<dbReference type="InterPro" id="IPR042184">
    <property type="entry name" value="YqeY/Aim41_N"/>
</dbReference>
<dbReference type="AlphaFoldDB" id="A0A1H7JRF0"/>
<dbReference type="OrthoDB" id="9788127at2"/>
<dbReference type="SUPFAM" id="SSF89095">
    <property type="entry name" value="GatB/YqeY motif"/>
    <property type="match status" value="1"/>
</dbReference>
<proteinExistence type="predicted"/>
<accession>A0A1H7JRF0</accession>